<dbReference type="AlphaFoldDB" id="A0A7W8BEZ0"/>
<feature type="region of interest" description="Disordered" evidence="1">
    <location>
        <begin position="84"/>
        <end position="133"/>
    </location>
</feature>
<sequence>MFGGGKRDDEALRDGIALLHKELRLKTHEALQHHRDTLGAELKRLQDLVGQVRAEVSAAHRDLVELAVKTEAAHDLMRRLEEAREAREAHHVPPPPEPQPLAGRAERTGAPPGAAWEAEEAQEGGAGGPGGEAGGTGHVGLLRAAAGVSAATLVCHRDTWAFLVEQAGQEPHFRVPGRVRAGEGADEGMVEVSVSGPSLIAAVTVLARIRDDSGDPGSRALAWQLYERIAAELGNAGPCPGPGAVAEPGPRPDAGPAAGAAAPGTGPNDPWPEVIRIVIDDRPH</sequence>
<evidence type="ECO:0000313" key="3">
    <source>
        <dbReference type="Proteomes" id="UP000528608"/>
    </source>
</evidence>
<comment type="caution">
    <text evidence="2">The sequence shown here is derived from an EMBL/GenBank/DDBJ whole genome shotgun (WGS) entry which is preliminary data.</text>
</comment>
<evidence type="ECO:0000313" key="2">
    <source>
        <dbReference type="EMBL" id="MBB5121031.1"/>
    </source>
</evidence>
<dbReference type="Proteomes" id="UP000528608">
    <property type="component" value="Unassembled WGS sequence"/>
</dbReference>
<dbReference type="EMBL" id="JACHJF010000015">
    <property type="protein sequence ID" value="MBB5121031.1"/>
    <property type="molecule type" value="Genomic_DNA"/>
</dbReference>
<proteinExistence type="predicted"/>
<dbReference type="RefSeq" id="WP_146045582.1">
    <property type="nucleotide sequence ID" value="NZ_JACHJF010000015.1"/>
</dbReference>
<reference evidence="2 3" key="1">
    <citation type="submission" date="2020-08" db="EMBL/GenBank/DDBJ databases">
        <title>Genomic Encyclopedia of Type Strains, Phase III (KMG-III): the genomes of soil and plant-associated and newly described type strains.</title>
        <authorList>
            <person name="Whitman W."/>
        </authorList>
    </citation>
    <scope>NUCLEOTIDE SEQUENCE [LARGE SCALE GENOMIC DNA]</scope>
    <source>
        <strain evidence="2 3">CECT 3259</strain>
    </source>
</reference>
<protein>
    <submittedName>
        <fullName evidence="2">Uncharacterized protein</fullName>
    </submittedName>
</protein>
<dbReference type="OrthoDB" id="4082200at2"/>
<name>A0A7W8BEZ0_STREU</name>
<accession>A0A7W8BEZ0</accession>
<feature type="compositionally biased region" description="Low complexity" evidence="1">
    <location>
        <begin position="246"/>
        <end position="268"/>
    </location>
</feature>
<evidence type="ECO:0000256" key="1">
    <source>
        <dbReference type="SAM" id="MobiDB-lite"/>
    </source>
</evidence>
<feature type="compositionally biased region" description="Gly residues" evidence="1">
    <location>
        <begin position="124"/>
        <end position="133"/>
    </location>
</feature>
<organism evidence="2 3">
    <name type="scientific">Streptomyces eurocidicus</name>
    <name type="common">Streptoverticillium eurocidicus</name>
    <dbReference type="NCBI Taxonomy" id="66423"/>
    <lineage>
        <taxon>Bacteria</taxon>
        <taxon>Bacillati</taxon>
        <taxon>Actinomycetota</taxon>
        <taxon>Actinomycetes</taxon>
        <taxon>Kitasatosporales</taxon>
        <taxon>Streptomycetaceae</taxon>
        <taxon>Streptomyces</taxon>
    </lineage>
</organism>
<feature type="region of interest" description="Disordered" evidence="1">
    <location>
        <begin position="240"/>
        <end position="272"/>
    </location>
</feature>
<gene>
    <name evidence="2" type="ORF">FHS36_004482</name>
</gene>